<evidence type="ECO:0000313" key="1">
    <source>
        <dbReference type="EMBL" id="CAK9085968.1"/>
    </source>
</evidence>
<reference evidence="1 2" key="1">
    <citation type="submission" date="2024-02" db="EMBL/GenBank/DDBJ databases">
        <authorList>
            <person name="Chen Y."/>
            <person name="Shah S."/>
            <person name="Dougan E. K."/>
            <person name="Thang M."/>
            <person name="Chan C."/>
        </authorList>
    </citation>
    <scope>NUCLEOTIDE SEQUENCE [LARGE SCALE GENOMIC DNA]</scope>
</reference>
<sequence>MLPWLSCCTPQRWGGVCTMAGVRGLGVGCVSEDWRHQRSRWPEGQASPERVVGLVCVGRLIHVSIVLVRTVMVCVAQKVVTVACGRQSGMRQTDVFKTDSKSYCCCCSRSHVFSIEVLLYDSQP</sequence>
<dbReference type="Proteomes" id="UP001642484">
    <property type="component" value="Unassembled WGS sequence"/>
</dbReference>
<accession>A0ABP0QD72</accession>
<organism evidence="1 2">
    <name type="scientific">Durusdinium trenchii</name>
    <dbReference type="NCBI Taxonomy" id="1381693"/>
    <lineage>
        <taxon>Eukaryota</taxon>
        <taxon>Sar</taxon>
        <taxon>Alveolata</taxon>
        <taxon>Dinophyceae</taxon>
        <taxon>Suessiales</taxon>
        <taxon>Symbiodiniaceae</taxon>
        <taxon>Durusdinium</taxon>
    </lineage>
</organism>
<keyword evidence="2" id="KW-1185">Reference proteome</keyword>
<dbReference type="EMBL" id="CAXAMN010024361">
    <property type="protein sequence ID" value="CAK9085968.1"/>
    <property type="molecule type" value="Genomic_DNA"/>
</dbReference>
<gene>
    <name evidence="1" type="ORF">CCMP2556_LOCUS41694</name>
</gene>
<name>A0ABP0QD72_9DINO</name>
<protein>
    <submittedName>
        <fullName evidence="1">Uncharacterized protein</fullName>
    </submittedName>
</protein>
<proteinExistence type="predicted"/>
<comment type="caution">
    <text evidence="1">The sequence shown here is derived from an EMBL/GenBank/DDBJ whole genome shotgun (WGS) entry which is preliminary data.</text>
</comment>
<evidence type="ECO:0000313" key="2">
    <source>
        <dbReference type="Proteomes" id="UP001642484"/>
    </source>
</evidence>